<evidence type="ECO:0000256" key="1">
    <source>
        <dbReference type="ARBA" id="ARBA00004370"/>
    </source>
</evidence>
<dbReference type="EC" id="3.4.16.4" evidence="16"/>
<dbReference type="GO" id="GO:0008955">
    <property type="term" value="F:peptidoglycan glycosyltransferase activity"/>
    <property type="evidence" value="ECO:0007669"/>
    <property type="project" value="InterPro"/>
</dbReference>
<comment type="function">
    <text evidence="16">Catalyzes cross-linking of the peptidoglycan cell wall at the division septum.</text>
</comment>
<evidence type="ECO:0000256" key="11">
    <source>
        <dbReference type="ARBA" id="ARBA00022989"/>
    </source>
</evidence>
<dbReference type="InterPro" id="IPR012338">
    <property type="entry name" value="Beta-lactam/transpept-like"/>
</dbReference>
<keyword evidence="8 16" id="KW-0378">Hydrolase</keyword>
<feature type="domain" description="Penicillin-binding protein dimerisation" evidence="19">
    <location>
        <begin position="98"/>
        <end position="244"/>
    </location>
</feature>
<dbReference type="InterPro" id="IPR037532">
    <property type="entry name" value="FtsI_transpept"/>
</dbReference>
<dbReference type="InterPro" id="IPR005311">
    <property type="entry name" value="PBP_dimer"/>
</dbReference>
<dbReference type="eggNOG" id="COG0768">
    <property type="taxonomic scope" value="Bacteria"/>
</dbReference>
<evidence type="ECO:0000256" key="5">
    <source>
        <dbReference type="ARBA" id="ARBA00022645"/>
    </source>
</evidence>
<keyword evidence="11 16" id="KW-1133">Transmembrane helix</keyword>
<keyword evidence="7 16" id="KW-0812">Transmembrane</keyword>
<comment type="subcellular location">
    <subcellularLocation>
        <location evidence="16">Cell inner membrane</location>
        <topology evidence="16">Single-pass membrane protein</topology>
    </subcellularLocation>
    <subcellularLocation>
        <location evidence="1">Membrane</location>
    </subcellularLocation>
</comment>
<evidence type="ECO:0000313" key="21">
    <source>
        <dbReference type="Proteomes" id="UP000001693"/>
    </source>
</evidence>
<evidence type="ECO:0000259" key="19">
    <source>
        <dbReference type="Pfam" id="PF03717"/>
    </source>
</evidence>
<dbReference type="Gene3D" id="1.10.150.770">
    <property type="match status" value="1"/>
</dbReference>
<dbReference type="UniPathway" id="UPA00219"/>
<dbReference type="GO" id="GO:0005886">
    <property type="term" value="C:plasma membrane"/>
    <property type="evidence" value="ECO:0007669"/>
    <property type="project" value="UniProtKB-SubCell"/>
</dbReference>
<keyword evidence="12 16" id="KW-0472">Membrane</keyword>
<keyword evidence="10 16" id="KW-0573">Peptidoglycan synthesis</keyword>
<gene>
    <name evidence="16" type="primary">ftsI</name>
    <name evidence="20" type="ordered locus">Lcho_0516</name>
</gene>
<comment type="pathway">
    <text evidence="16">Cell wall biogenesis; peptidoglycan biosynthesis.</text>
</comment>
<evidence type="ECO:0000256" key="3">
    <source>
        <dbReference type="ARBA" id="ARBA00022519"/>
    </source>
</evidence>
<reference evidence="20 21" key="1">
    <citation type="submission" date="2008-03" db="EMBL/GenBank/DDBJ databases">
        <title>Complete sequence of Leptothrix cholodnii SP-6.</title>
        <authorList>
            <consortium name="US DOE Joint Genome Institute"/>
            <person name="Copeland A."/>
            <person name="Lucas S."/>
            <person name="Lapidus A."/>
            <person name="Glavina del Rio T."/>
            <person name="Dalin E."/>
            <person name="Tice H."/>
            <person name="Bruce D."/>
            <person name="Goodwin L."/>
            <person name="Pitluck S."/>
            <person name="Chertkov O."/>
            <person name="Brettin T."/>
            <person name="Detter J.C."/>
            <person name="Han C."/>
            <person name="Kuske C.R."/>
            <person name="Schmutz J."/>
            <person name="Larimer F."/>
            <person name="Land M."/>
            <person name="Hauser L."/>
            <person name="Kyrpides N."/>
            <person name="Lykidis A."/>
            <person name="Emerson D."/>
            <person name="Richardson P."/>
        </authorList>
    </citation>
    <scope>NUCLEOTIDE SEQUENCE [LARGE SCALE GENOMIC DNA]</scope>
    <source>
        <strain evidence="21">ATCC 51168 / LMG 8142 / SP-6</strain>
    </source>
</reference>
<dbReference type="EMBL" id="CP001013">
    <property type="protein sequence ID" value="ACB32791.1"/>
    <property type="molecule type" value="Genomic_DNA"/>
</dbReference>
<evidence type="ECO:0000256" key="7">
    <source>
        <dbReference type="ARBA" id="ARBA00022692"/>
    </source>
</evidence>
<keyword evidence="9 16" id="KW-0133">Cell shape</keyword>
<evidence type="ECO:0000256" key="12">
    <source>
        <dbReference type="ARBA" id="ARBA00023136"/>
    </source>
</evidence>
<evidence type="ECO:0000256" key="6">
    <source>
        <dbReference type="ARBA" id="ARBA00022670"/>
    </source>
</evidence>
<dbReference type="SUPFAM" id="SSF56519">
    <property type="entry name" value="Penicillin binding protein dimerisation domain"/>
    <property type="match status" value="1"/>
</dbReference>
<keyword evidence="6 16" id="KW-0645">Protease</keyword>
<proteinExistence type="inferred from homology"/>
<keyword evidence="20" id="KW-0808">Transferase</keyword>
<evidence type="ECO:0000256" key="16">
    <source>
        <dbReference type="HAMAP-Rule" id="MF_02080"/>
    </source>
</evidence>
<dbReference type="GO" id="GO:0008360">
    <property type="term" value="P:regulation of cell shape"/>
    <property type="evidence" value="ECO:0007669"/>
    <property type="project" value="UniProtKB-KW"/>
</dbReference>
<dbReference type="Pfam" id="PF03717">
    <property type="entry name" value="PBP_dimer"/>
    <property type="match status" value="1"/>
</dbReference>
<dbReference type="GO" id="GO:0043093">
    <property type="term" value="P:FtsZ-dependent cytokinesis"/>
    <property type="evidence" value="ECO:0007669"/>
    <property type="project" value="UniProtKB-UniRule"/>
</dbReference>
<evidence type="ECO:0000256" key="8">
    <source>
        <dbReference type="ARBA" id="ARBA00022801"/>
    </source>
</evidence>
<name>B1XY22_LEPCP</name>
<keyword evidence="5 16" id="KW-0121">Carboxypeptidase</keyword>
<keyword evidence="14 16" id="KW-0131">Cell cycle</keyword>
<organism evidence="20 21">
    <name type="scientific">Leptothrix cholodnii (strain ATCC 51168 / LMG 8142 / SP-6)</name>
    <name type="common">Leptothrix discophora (strain SP-6)</name>
    <dbReference type="NCBI Taxonomy" id="395495"/>
    <lineage>
        <taxon>Bacteria</taxon>
        <taxon>Pseudomonadati</taxon>
        <taxon>Pseudomonadota</taxon>
        <taxon>Betaproteobacteria</taxon>
        <taxon>Burkholderiales</taxon>
        <taxon>Sphaerotilaceae</taxon>
        <taxon>Leptothrix</taxon>
    </lineage>
</organism>
<comment type="similarity">
    <text evidence="16">Belongs to the transpeptidase family. FtsI subfamily.</text>
</comment>
<dbReference type="OrthoDB" id="9789078at2"/>
<keyword evidence="20" id="KW-0328">Glycosyltransferase</keyword>
<dbReference type="RefSeq" id="WP_012345553.1">
    <property type="nucleotide sequence ID" value="NC_010524.1"/>
</dbReference>
<feature type="active site" description="Acyl-ester intermediate" evidence="16">
    <location>
        <position position="332"/>
    </location>
</feature>
<dbReference type="GO" id="GO:0000917">
    <property type="term" value="P:division septum assembly"/>
    <property type="evidence" value="ECO:0007669"/>
    <property type="project" value="UniProtKB-KW"/>
</dbReference>
<evidence type="ECO:0000256" key="10">
    <source>
        <dbReference type="ARBA" id="ARBA00022984"/>
    </source>
</evidence>
<accession>B1XY22</accession>
<protein>
    <recommendedName>
        <fullName evidence="16">Peptidoglycan D,D-transpeptidase FtsI</fullName>
        <ecNumber evidence="16">3.4.16.4</ecNumber>
    </recommendedName>
    <alternativeName>
        <fullName evidence="16">Penicillin-binding protein 3</fullName>
        <shortName evidence="16">PBP-3</shortName>
    </alternativeName>
</protein>
<keyword evidence="3 16" id="KW-0997">Cell inner membrane</keyword>
<dbReference type="InterPro" id="IPR050515">
    <property type="entry name" value="Beta-lactam/transpept"/>
</dbReference>
<dbReference type="HAMAP" id="MF_02080">
    <property type="entry name" value="FtsI_transpept"/>
    <property type="match status" value="1"/>
</dbReference>
<dbReference type="PANTHER" id="PTHR30627">
    <property type="entry name" value="PEPTIDOGLYCAN D,D-TRANSPEPTIDASE"/>
    <property type="match status" value="1"/>
</dbReference>
<evidence type="ECO:0000256" key="15">
    <source>
        <dbReference type="ARBA" id="ARBA00023316"/>
    </source>
</evidence>
<dbReference type="GO" id="GO:0009252">
    <property type="term" value="P:peptidoglycan biosynthetic process"/>
    <property type="evidence" value="ECO:0007669"/>
    <property type="project" value="UniProtKB-UniRule"/>
</dbReference>
<dbReference type="Gene3D" id="3.30.450.330">
    <property type="match status" value="1"/>
</dbReference>
<keyword evidence="15 16" id="KW-0961">Cell wall biogenesis/degradation</keyword>
<evidence type="ECO:0000313" key="20">
    <source>
        <dbReference type="EMBL" id="ACB32791.1"/>
    </source>
</evidence>
<dbReference type="KEGG" id="lch:Lcho_0516"/>
<keyword evidence="4 16" id="KW-0132">Cell division</keyword>
<keyword evidence="2 16" id="KW-1003">Cell membrane</keyword>
<dbReference type="HOGENOM" id="CLU_009289_6_2_4"/>
<dbReference type="InterPro" id="IPR036138">
    <property type="entry name" value="PBP_dimer_sf"/>
</dbReference>
<evidence type="ECO:0000256" key="2">
    <source>
        <dbReference type="ARBA" id="ARBA00022475"/>
    </source>
</evidence>
<feature type="transmembrane region" description="Helical" evidence="16">
    <location>
        <begin position="57"/>
        <end position="75"/>
    </location>
</feature>
<dbReference type="Gene3D" id="3.40.710.10">
    <property type="entry name" value="DD-peptidase/beta-lactamase superfamily"/>
    <property type="match status" value="1"/>
</dbReference>
<dbReference type="GO" id="GO:0006508">
    <property type="term" value="P:proteolysis"/>
    <property type="evidence" value="ECO:0007669"/>
    <property type="project" value="UniProtKB-KW"/>
</dbReference>
<comment type="catalytic activity">
    <reaction evidence="16">
        <text>Preferential cleavage: (Ac)2-L-Lys-D-Ala-|-D-Ala. Also transpeptidation of peptidyl-alanyl moieties that are N-acyl substituents of D-alanine.</text>
        <dbReference type="EC" id="3.4.16.4"/>
    </reaction>
</comment>
<keyword evidence="21" id="KW-1185">Reference proteome</keyword>
<dbReference type="STRING" id="395495.Lcho_0516"/>
<dbReference type="PANTHER" id="PTHR30627:SF1">
    <property type="entry name" value="PEPTIDOGLYCAN D,D-TRANSPEPTIDASE FTSI"/>
    <property type="match status" value="1"/>
</dbReference>
<evidence type="ECO:0000256" key="13">
    <source>
        <dbReference type="ARBA" id="ARBA00023210"/>
    </source>
</evidence>
<dbReference type="GO" id="GO:0071555">
    <property type="term" value="P:cell wall organization"/>
    <property type="evidence" value="ECO:0007669"/>
    <property type="project" value="UniProtKB-KW"/>
</dbReference>
<evidence type="ECO:0000256" key="9">
    <source>
        <dbReference type="ARBA" id="ARBA00022960"/>
    </source>
</evidence>
<evidence type="ECO:0000256" key="4">
    <source>
        <dbReference type="ARBA" id="ARBA00022618"/>
    </source>
</evidence>
<feature type="domain" description="Penicillin-binding protein transpeptidase" evidence="18">
    <location>
        <begin position="285"/>
        <end position="581"/>
    </location>
</feature>
<dbReference type="Proteomes" id="UP000001693">
    <property type="component" value="Chromosome"/>
</dbReference>
<dbReference type="Pfam" id="PF00905">
    <property type="entry name" value="Transpeptidase"/>
    <property type="match status" value="1"/>
</dbReference>
<dbReference type="GO" id="GO:0009002">
    <property type="term" value="F:serine-type D-Ala-D-Ala carboxypeptidase activity"/>
    <property type="evidence" value="ECO:0007669"/>
    <property type="project" value="UniProtKB-UniRule"/>
</dbReference>
<evidence type="ECO:0000256" key="14">
    <source>
        <dbReference type="ARBA" id="ARBA00023306"/>
    </source>
</evidence>
<keyword evidence="13 16" id="KW-0717">Septation</keyword>
<evidence type="ECO:0000259" key="18">
    <source>
        <dbReference type="Pfam" id="PF00905"/>
    </source>
</evidence>
<sequence length="614" mass="66937">MKWLSRLWPGRAPANTARRSPRQQTAVRRNTSLGSGHLQYASSPLLAAKTPLWRARLVVLGVGVGFLVLLGRAVYIQVIGTEFYQKQGESRYARTFELPASRGRITDRHGQILAASVPAPSIWAIPKDFRPDAKQQQALLRLLGMTSRELATRLADNPNFVWLRRQVDESVAAQVKALGIKGLHQQREFRRQYPEGESAAHVVGFTNLEERGQEGIELAFQKELEGRAGSRSVVRDRLGRIVEDIGESREPVDGSDLALALDSKVQFFAYQRVRDAVLEHNAKAGSVVVLDVLTGEVLALANYPSYVPGERQGLSGAQLRNRAVTDTFEPGSTMKPFIAALALQTGRVTPDTVIQTAPGRIHFGSATISDSHPHGLLSVEQVIQKSSNVGTVKMAMQMEPREMWEMFSSVGIGQKPQLAFPGLASGRLRPYKSWRPVEQATMSYGYGLSVSLLQLARAYTVFARDGQLMPVTMLKNEVPAAGVQVFSPEVARSVRHMLNMAAAPGGTAPKAQAIGYSVGGKTGTAHKQEGGSYVSNKYRAWFVGIAPVSNPRIVVAVMVDEPGNGRYFGGDVAAPVFSQVVQQSLRMLGVPPDLEVQPQIVARAQAVKAEEESF</sequence>
<dbReference type="GO" id="GO:0008658">
    <property type="term" value="F:penicillin binding"/>
    <property type="evidence" value="ECO:0007669"/>
    <property type="project" value="InterPro"/>
</dbReference>
<dbReference type="SUPFAM" id="SSF56601">
    <property type="entry name" value="beta-lactamase/transpeptidase-like"/>
    <property type="match status" value="1"/>
</dbReference>
<dbReference type="Gene3D" id="3.90.1310.10">
    <property type="entry name" value="Penicillin-binding protein 2a (Domain 2)"/>
    <property type="match status" value="1"/>
</dbReference>
<feature type="region of interest" description="Disordered" evidence="17">
    <location>
        <begin position="1"/>
        <end position="30"/>
    </location>
</feature>
<dbReference type="InterPro" id="IPR001460">
    <property type="entry name" value="PCN-bd_Tpept"/>
</dbReference>
<dbReference type="AlphaFoldDB" id="B1XY22"/>
<evidence type="ECO:0000256" key="17">
    <source>
        <dbReference type="SAM" id="MobiDB-lite"/>
    </source>
</evidence>